<reference evidence="2" key="1">
    <citation type="submission" date="2021-01" db="EMBL/GenBank/DDBJ databases">
        <authorList>
            <person name="Corre E."/>
            <person name="Pelletier E."/>
            <person name="Niang G."/>
            <person name="Scheremetjew M."/>
            <person name="Finn R."/>
            <person name="Kale V."/>
            <person name="Holt S."/>
            <person name="Cochrane G."/>
            <person name="Meng A."/>
            <person name="Brown T."/>
            <person name="Cohen L."/>
        </authorList>
    </citation>
    <scope>NUCLEOTIDE SEQUENCE</scope>
    <source>
        <strain evidence="2">CCMP622</strain>
    </source>
</reference>
<evidence type="ECO:0000313" key="2">
    <source>
        <dbReference type="EMBL" id="CAD9754934.1"/>
    </source>
</evidence>
<gene>
    <name evidence="2" type="ORF">LSP00402_LOCUS5461</name>
</gene>
<accession>A0A7S2TKE5</accession>
<sequence length="176" mass="19973">MELARIARLGKAIRRSFATLRPQRDQNVVSESQGNLLEFNFSPDPSMEGNVSISAASVARLHQESFKFVHSSHNRPRPDILEEKRENSEDKYSSYPDLPPLPTTAEIEALSAENVRAPPRPAFMRRKEIPALSLSTSAQRHWQHKVDMRKSTSISLVQVGGRRGWRWPKSLMLASE</sequence>
<organism evidence="2">
    <name type="scientific">Lotharella oceanica</name>
    <dbReference type="NCBI Taxonomy" id="641309"/>
    <lineage>
        <taxon>Eukaryota</taxon>
        <taxon>Sar</taxon>
        <taxon>Rhizaria</taxon>
        <taxon>Cercozoa</taxon>
        <taxon>Chlorarachniophyceae</taxon>
        <taxon>Lotharella</taxon>
    </lineage>
</organism>
<feature type="region of interest" description="Disordered" evidence="1">
    <location>
        <begin position="66"/>
        <end position="104"/>
    </location>
</feature>
<proteinExistence type="predicted"/>
<evidence type="ECO:0000256" key="1">
    <source>
        <dbReference type="SAM" id="MobiDB-lite"/>
    </source>
</evidence>
<protein>
    <submittedName>
        <fullName evidence="2">Uncharacterized protein</fullName>
    </submittedName>
</protein>
<feature type="compositionally biased region" description="Basic and acidic residues" evidence="1">
    <location>
        <begin position="76"/>
        <end position="92"/>
    </location>
</feature>
<dbReference type="AlphaFoldDB" id="A0A7S2TKE5"/>
<dbReference type="EMBL" id="HBHP01008755">
    <property type="protein sequence ID" value="CAD9754934.1"/>
    <property type="molecule type" value="Transcribed_RNA"/>
</dbReference>
<name>A0A7S2TKE5_9EUKA</name>